<dbReference type="SUPFAM" id="SSF81901">
    <property type="entry name" value="HCP-like"/>
    <property type="match status" value="2"/>
</dbReference>
<keyword evidence="3" id="KW-1185">Reference proteome</keyword>
<dbReference type="SMART" id="SM00671">
    <property type="entry name" value="SEL1"/>
    <property type="match status" value="5"/>
</dbReference>
<proteinExistence type="predicted"/>
<reference evidence="2 3" key="1">
    <citation type="submission" date="2020-12" db="EMBL/GenBank/DDBJ databases">
        <authorList>
            <person name="Ruan W."/>
            <person name="Khan S.A."/>
            <person name="Jeon C.O."/>
        </authorList>
    </citation>
    <scope>NUCLEOTIDE SEQUENCE [LARGE SCALE GENOMIC DNA]</scope>
    <source>
        <strain evidence="2 3">MA-13</strain>
    </source>
</reference>
<comment type="caution">
    <text evidence="2">The sequence shown here is derived from an EMBL/GenBank/DDBJ whole genome shotgun (WGS) entry which is preliminary data.</text>
</comment>
<feature type="chain" id="PRO_5046545018" evidence="1">
    <location>
        <begin position="21"/>
        <end position="329"/>
    </location>
</feature>
<gene>
    <name evidence="2" type="ORF">I4W93_012290</name>
</gene>
<evidence type="ECO:0000256" key="1">
    <source>
        <dbReference type="SAM" id="SignalP"/>
    </source>
</evidence>
<dbReference type="EMBL" id="JAERPS020000004">
    <property type="protein sequence ID" value="MBZ9612376.1"/>
    <property type="molecule type" value="Genomic_DNA"/>
</dbReference>
<dbReference type="InterPro" id="IPR011990">
    <property type="entry name" value="TPR-like_helical_dom_sf"/>
</dbReference>
<dbReference type="Gene3D" id="1.25.40.10">
    <property type="entry name" value="Tetratricopeptide repeat domain"/>
    <property type="match status" value="1"/>
</dbReference>
<dbReference type="PANTHER" id="PTHR45011:SF1">
    <property type="entry name" value="DAP3-BINDING CELL DEATH ENHANCER 1"/>
    <property type="match status" value="1"/>
</dbReference>
<dbReference type="Proteomes" id="UP000663814">
    <property type="component" value="Unassembled WGS sequence"/>
</dbReference>
<name>A0ABS7XA05_9GAMM</name>
<sequence length="329" mass="35133">MLIKTCLPLLLAVVVSQAAATEKEWSAPLQAAETLLQAADYAAARPAYEAQAQQGNGLAQFTLGLFYQLGWGVSVSPGQSCHWFKLAAENQIPAAQEQLGYCYLNDHFASAEQSLALGWFEQAYQAGIISAGCAMGKLLVEGSYVAANPPKGMQLCQQAAISGATAAQLQLAKWLLNGVVLPQNASQAMYWFDLAANNNSAEAAYYLAQFYDTGTVVDQDATRALAWYDTAAKAGFTEAYLSAAALYFAQYQAEVQQGPVDAASTSASALLAQAFSWAYAASTALSPQHSNYSDAMALLKQISLLTPASWQETLRIKTLQHLNSLNPSV</sequence>
<feature type="signal peptide" evidence="1">
    <location>
        <begin position="1"/>
        <end position="20"/>
    </location>
</feature>
<evidence type="ECO:0000313" key="3">
    <source>
        <dbReference type="Proteomes" id="UP000663814"/>
    </source>
</evidence>
<evidence type="ECO:0000313" key="2">
    <source>
        <dbReference type="EMBL" id="MBZ9612376.1"/>
    </source>
</evidence>
<dbReference type="PANTHER" id="PTHR45011">
    <property type="entry name" value="DAP3-BINDING CELL DEATH ENHANCER 1"/>
    <property type="match status" value="1"/>
</dbReference>
<dbReference type="InterPro" id="IPR006597">
    <property type="entry name" value="Sel1-like"/>
</dbReference>
<protein>
    <submittedName>
        <fullName evidence="2">Sel1 repeat family protein</fullName>
    </submittedName>
</protein>
<organism evidence="2 3">
    <name type="scientific">Rheinheimera maricola</name>
    <dbReference type="NCBI Taxonomy" id="2793282"/>
    <lineage>
        <taxon>Bacteria</taxon>
        <taxon>Pseudomonadati</taxon>
        <taxon>Pseudomonadota</taxon>
        <taxon>Gammaproteobacteria</taxon>
        <taxon>Chromatiales</taxon>
        <taxon>Chromatiaceae</taxon>
        <taxon>Rheinheimera</taxon>
    </lineage>
</organism>
<keyword evidence="1" id="KW-0732">Signal</keyword>
<accession>A0ABS7XA05</accession>
<reference evidence="2 3" key="2">
    <citation type="submission" date="2021-08" db="EMBL/GenBank/DDBJ databases">
        <title>Rheinheimera aquimaris sp. nov., isolated from seawater of the East Sea in Korea.</title>
        <authorList>
            <person name="Kim K.H."/>
            <person name="Wenting R."/>
            <person name="Kim K.R."/>
            <person name="Jeon C.O."/>
        </authorList>
    </citation>
    <scope>NUCLEOTIDE SEQUENCE [LARGE SCALE GENOMIC DNA]</scope>
    <source>
        <strain evidence="2 3">MA-13</strain>
    </source>
</reference>
<dbReference type="Pfam" id="PF08238">
    <property type="entry name" value="Sel1"/>
    <property type="match status" value="5"/>
</dbReference>
<dbReference type="RefSeq" id="WP_205311496.1">
    <property type="nucleotide sequence ID" value="NZ_JAERPS020000004.1"/>
</dbReference>
<dbReference type="InterPro" id="IPR052748">
    <property type="entry name" value="ISR_Activator"/>
</dbReference>